<name>A0AAF0BWD9_9ACTN</name>
<dbReference type="RefSeq" id="WP_272736851.1">
    <property type="nucleotide sequence ID" value="NZ_CP116942.1"/>
</dbReference>
<organism evidence="1 2">
    <name type="scientific">Iamia majanohamensis</name>
    <dbReference type="NCBI Taxonomy" id="467976"/>
    <lineage>
        <taxon>Bacteria</taxon>
        <taxon>Bacillati</taxon>
        <taxon>Actinomycetota</taxon>
        <taxon>Acidimicrobiia</taxon>
        <taxon>Acidimicrobiales</taxon>
        <taxon>Iamiaceae</taxon>
        <taxon>Iamia</taxon>
    </lineage>
</organism>
<protein>
    <submittedName>
        <fullName evidence="1">Uncharacterized protein</fullName>
    </submittedName>
</protein>
<dbReference type="SUPFAM" id="SSF52266">
    <property type="entry name" value="SGNH hydrolase"/>
    <property type="match status" value="1"/>
</dbReference>
<dbReference type="Proteomes" id="UP001216390">
    <property type="component" value="Chromosome"/>
</dbReference>
<evidence type="ECO:0000313" key="1">
    <source>
        <dbReference type="EMBL" id="WCO67329.1"/>
    </source>
</evidence>
<dbReference type="EMBL" id="CP116942">
    <property type="protein sequence ID" value="WCO67329.1"/>
    <property type="molecule type" value="Genomic_DNA"/>
</dbReference>
<dbReference type="KEGG" id="ima:PO878_01175"/>
<accession>A0AAF0BWD9</accession>
<keyword evidence="2" id="KW-1185">Reference proteome</keyword>
<dbReference type="AlphaFoldDB" id="A0AAF0BWD9"/>
<proteinExistence type="predicted"/>
<evidence type="ECO:0000313" key="2">
    <source>
        <dbReference type="Proteomes" id="UP001216390"/>
    </source>
</evidence>
<gene>
    <name evidence="1" type="ORF">PO878_01175</name>
</gene>
<sequence length="343" mass="36762">MRLPRARWLAAVLAVLLLAEGGARLIDGHIPETDERGHPELEYKWDLAAELTASDAPPRTVAFGNSMLDGAFIPATFTAAGGEPAFNAGFLNAPLSVIDDWAGLVIERTRPDTAIVVVHPLDTVEGDVSFGQDGGTLAPSFDDALSRIDPGAFDRLTDRAAGVSALVRNRSTIRQPRELWQAVEATIGGEEPPEPQRIDEAAPLHEVDWAAALDPRGWNTRFQDGALPPDASFPFLEDLIGELTTEELDAAPVVEVLRAMAPVEQAVLVIPPVADEVLERSGIPAAFLDQRTADLVALAEDVDVDVVDLSGAEYPTSLFHDPVHLNRAGAERFSRDLATALSP</sequence>
<reference evidence="1" key="1">
    <citation type="submission" date="2023-01" db="EMBL/GenBank/DDBJ databases">
        <title>The diversity of Class Acidimicrobiia in South China Sea sediment environments and the proposal of Iamia marina sp. nov., a novel species of the genus Iamia.</title>
        <authorList>
            <person name="He Y."/>
            <person name="Tian X."/>
        </authorList>
    </citation>
    <scope>NUCLEOTIDE SEQUENCE</scope>
    <source>
        <strain evidence="1">DSM 19957</strain>
    </source>
</reference>